<reference evidence="1 2" key="2">
    <citation type="journal article" date="2022" name="Mol. Ecol. Resour.">
        <title>The genomes of chicory, endive, great burdock and yacon provide insights into Asteraceae paleo-polyploidization history and plant inulin production.</title>
        <authorList>
            <person name="Fan W."/>
            <person name="Wang S."/>
            <person name="Wang H."/>
            <person name="Wang A."/>
            <person name="Jiang F."/>
            <person name="Liu H."/>
            <person name="Zhao H."/>
            <person name="Xu D."/>
            <person name="Zhang Y."/>
        </authorList>
    </citation>
    <scope>NUCLEOTIDE SEQUENCE [LARGE SCALE GENOMIC DNA]</scope>
    <source>
        <strain evidence="2">cv. Yunnan</strain>
        <tissue evidence="1">Leaves</tissue>
    </source>
</reference>
<sequence>MGGSGWAGKEEWAGQDGHIDKRERVSRTSRAFRVISPPNVAVDIGQTLKPHEYFGMVRREVLDAYLRDRAASAGATVINGLFVKMDKPSDKYAPYVIHYNAYDGKVGSAGKKVTVEVDAVIGADGANSRVAKSTQKSTRERMGLPFVGLVSDGECDDVVG</sequence>
<comment type="caution">
    <text evidence="1">The sequence shown here is derived from an EMBL/GenBank/DDBJ whole genome shotgun (WGS) entry which is preliminary data.</text>
</comment>
<keyword evidence="2" id="KW-1185">Reference proteome</keyword>
<evidence type="ECO:0000313" key="2">
    <source>
        <dbReference type="Proteomes" id="UP001056120"/>
    </source>
</evidence>
<proteinExistence type="predicted"/>
<accession>A0ACB9K540</accession>
<protein>
    <submittedName>
        <fullName evidence="1">Uncharacterized protein</fullName>
    </submittedName>
</protein>
<dbReference type="Proteomes" id="UP001056120">
    <property type="component" value="Linkage Group LG01"/>
</dbReference>
<dbReference type="EMBL" id="CM042018">
    <property type="protein sequence ID" value="KAI3827446.1"/>
    <property type="molecule type" value="Genomic_DNA"/>
</dbReference>
<name>A0ACB9K540_9ASTR</name>
<gene>
    <name evidence="1" type="ORF">L1987_01521</name>
</gene>
<reference evidence="2" key="1">
    <citation type="journal article" date="2022" name="Mol. Ecol. Resour.">
        <title>The genomes of chicory, endive, great burdock and yacon provide insights into Asteraceae palaeo-polyploidization history and plant inulin production.</title>
        <authorList>
            <person name="Fan W."/>
            <person name="Wang S."/>
            <person name="Wang H."/>
            <person name="Wang A."/>
            <person name="Jiang F."/>
            <person name="Liu H."/>
            <person name="Zhao H."/>
            <person name="Xu D."/>
            <person name="Zhang Y."/>
        </authorList>
    </citation>
    <scope>NUCLEOTIDE SEQUENCE [LARGE SCALE GENOMIC DNA]</scope>
    <source>
        <strain evidence="2">cv. Yunnan</strain>
    </source>
</reference>
<organism evidence="1 2">
    <name type="scientific">Smallanthus sonchifolius</name>
    <dbReference type="NCBI Taxonomy" id="185202"/>
    <lineage>
        <taxon>Eukaryota</taxon>
        <taxon>Viridiplantae</taxon>
        <taxon>Streptophyta</taxon>
        <taxon>Embryophyta</taxon>
        <taxon>Tracheophyta</taxon>
        <taxon>Spermatophyta</taxon>
        <taxon>Magnoliopsida</taxon>
        <taxon>eudicotyledons</taxon>
        <taxon>Gunneridae</taxon>
        <taxon>Pentapetalae</taxon>
        <taxon>asterids</taxon>
        <taxon>campanulids</taxon>
        <taxon>Asterales</taxon>
        <taxon>Asteraceae</taxon>
        <taxon>Asteroideae</taxon>
        <taxon>Heliantheae alliance</taxon>
        <taxon>Millerieae</taxon>
        <taxon>Smallanthus</taxon>
    </lineage>
</organism>
<evidence type="ECO:0000313" key="1">
    <source>
        <dbReference type="EMBL" id="KAI3827446.1"/>
    </source>
</evidence>